<organism evidence="2">
    <name type="scientific">Candidatus Moduliflexus flocculans</name>
    <dbReference type="NCBI Taxonomy" id="1499966"/>
    <lineage>
        <taxon>Bacteria</taxon>
        <taxon>Candidatus Moduliflexota</taxon>
        <taxon>Candidatus Moduliflexia</taxon>
        <taxon>Candidatus Moduliflexales</taxon>
        <taxon>Candidatus Moduliflexaceae</taxon>
    </lineage>
</organism>
<feature type="transmembrane region" description="Helical" evidence="1">
    <location>
        <begin position="336"/>
        <end position="357"/>
    </location>
</feature>
<evidence type="ECO:0000313" key="3">
    <source>
        <dbReference type="Proteomes" id="UP000030700"/>
    </source>
</evidence>
<feature type="transmembrane region" description="Helical" evidence="1">
    <location>
        <begin position="227"/>
        <end position="242"/>
    </location>
</feature>
<sequence length="675" mass="76428">MTLYGLGLRWFFLLISAGLTSLLWGQTGMIRLVDFDPWNAQSRFFFTVCAIWLPAIYGFFSTVWWLLLRQDPAPRRFDARGDLLTYAGFIPFFGIMMFPALFSSPLVAINVLVFLLLLAKTLHLFEKISTSPHPVSTWILFGVSAGLYLFSIPFHQLSPTQFLSDLLNIPILTHLAILMAKAIVQALTALEIYRLSLTMVCSRRGAIFAYGWATCSFPILGFPRMSYLFAGLLFIFILRLIISRLDTRELIRGLLEPTSMMIGVKFAIFMMIIISASLIYWSNVKPGFNIHEERAYEMAIATLFDSQFGLLTLSPIFWLSFCGVVYLCYFGVWDGILLLISGGFLYGAYHLANYGILGKMADPWSSVSFLPFWAVLLAIAHHRFERFGAFKFGVVLLGLFTCVHTGILLTLYPDMFTIAGKIGEWQRWLMGLSRQNLGFYLLSFSFQRNSLTLWLCLSAILLLAGFGCYARTKSFAAFRSHQKHDLWQFTAFGSLLPLCVFAILGLSGWLSNISPRFYAVPLKNPLDFTIESSHEEISLAGSSLSKIQSRGLIVVSTLTNSVTLPQQKRLLNVTIQTTDQHFESFTLKAGKDTAELIADHPYLKSSLAHDRATIFRSWQLKTEDGLTYEGHDYYTILRLPRPMTIQEMKLKVFSAKGVELPPGIRIHIKQMFLLE</sequence>
<reference evidence="2" key="1">
    <citation type="journal article" date="2015" name="PeerJ">
        <title>First genomic representation of candidate bacterial phylum KSB3 points to enhanced environmental sensing as a trigger of wastewater bulking.</title>
        <authorList>
            <person name="Sekiguchi Y."/>
            <person name="Ohashi A."/>
            <person name="Parks D.H."/>
            <person name="Yamauchi T."/>
            <person name="Tyson G.W."/>
            <person name="Hugenholtz P."/>
        </authorList>
    </citation>
    <scope>NUCLEOTIDE SEQUENCE [LARGE SCALE GENOMIC DNA]</scope>
</reference>
<feature type="transmembrane region" description="Helical" evidence="1">
    <location>
        <begin position="44"/>
        <end position="67"/>
    </location>
</feature>
<dbReference type="EMBL" id="DF820461">
    <property type="protein sequence ID" value="GAK54406.1"/>
    <property type="molecule type" value="Genomic_DNA"/>
</dbReference>
<proteinExistence type="predicted"/>
<evidence type="ECO:0000256" key="1">
    <source>
        <dbReference type="SAM" id="Phobius"/>
    </source>
</evidence>
<feature type="transmembrane region" description="Helical" evidence="1">
    <location>
        <begin position="308"/>
        <end position="329"/>
    </location>
</feature>
<feature type="transmembrane region" description="Helical" evidence="1">
    <location>
        <begin position="107"/>
        <end position="125"/>
    </location>
</feature>
<protein>
    <submittedName>
        <fullName evidence="2">Uncharacterized protein</fullName>
    </submittedName>
</protein>
<feature type="transmembrane region" description="Helical" evidence="1">
    <location>
        <begin position="169"/>
        <end position="193"/>
    </location>
</feature>
<dbReference type="HOGENOM" id="CLU_395707_0_0_0"/>
<keyword evidence="1" id="KW-0472">Membrane</keyword>
<evidence type="ECO:0000313" key="2">
    <source>
        <dbReference type="EMBL" id="GAK54406.1"/>
    </source>
</evidence>
<feature type="transmembrane region" description="Helical" evidence="1">
    <location>
        <begin position="7"/>
        <end position="24"/>
    </location>
</feature>
<feature type="transmembrane region" description="Helical" evidence="1">
    <location>
        <begin position="137"/>
        <end position="157"/>
    </location>
</feature>
<feature type="transmembrane region" description="Helical" evidence="1">
    <location>
        <begin position="205"/>
        <end position="221"/>
    </location>
</feature>
<gene>
    <name evidence="2" type="ORF">U14_05691</name>
</gene>
<keyword evidence="1" id="KW-0812">Transmembrane</keyword>
<feature type="transmembrane region" description="Helical" evidence="1">
    <location>
        <begin position="83"/>
        <end position="101"/>
    </location>
</feature>
<dbReference type="STRING" id="1499966.U14_05691"/>
<dbReference type="AlphaFoldDB" id="A0A081BSM5"/>
<feature type="transmembrane region" description="Helical" evidence="1">
    <location>
        <begin position="262"/>
        <end position="281"/>
    </location>
</feature>
<feature type="transmembrane region" description="Helical" evidence="1">
    <location>
        <begin position="491"/>
        <end position="510"/>
    </location>
</feature>
<keyword evidence="1" id="KW-1133">Transmembrane helix</keyword>
<keyword evidence="3" id="KW-1185">Reference proteome</keyword>
<feature type="transmembrane region" description="Helical" evidence="1">
    <location>
        <begin position="392"/>
        <end position="412"/>
    </location>
</feature>
<feature type="transmembrane region" description="Helical" evidence="1">
    <location>
        <begin position="363"/>
        <end position="380"/>
    </location>
</feature>
<dbReference type="Proteomes" id="UP000030700">
    <property type="component" value="Unassembled WGS sequence"/>
</dbReference>
<accession>A0A081BSM5</accession>
<feature type="transmembrane region" description="Helical" evidence="1">
    <location>
        <begin position="451"/>
        <end position="470"/>
    </location>
</feature>
<name>A0A081BSM5_9BACT</name>